<sequence>MGTPSETVVLVTARSVDDAIGRAARLVGRPAAGARAEVVDPGRRVLSRFFLRPMVVRVTFPDEPLVEETAPHARSPGQEPLQDGGGRREREGGEAPAGAPVTLERPTLARVRNGALEILPGSSEQPAILRPHRGVTLRVNGEPATGPVTVTAADRVEVTFTEPDRPADDEGERYRILVARDAMSAELVVPLQEVTVLRDTAPAPVVDLEPVTVLRPPAGLTVEEVRAALQRAGVVHGLDLEALEQAVREGSPAPRIVARGTPPADGRDGRFRPLVPAEPRQARDDEARRRDPRDHYPVVSVREGATLGFLEPPTPGEPGRDVLGREIAPRLGRAIRVICGPGVVRTGTPDGREEFRAVRPGRPVFQKIGRNAWNVDVVPLLVHEGDVDAESGHVRFKGDVVVTGNVREGMKVTATGRIHVYGYADRAYLQADGDVRVDGGVVQSRVVAGARVGLYADLKAVLPPLRQGVERILEAMRVVEGAASFQRKDIARFGPGRLVRLLIDMKFGDVRAKARAVHERLSQYEGELDYDVERLRQPVEALATGAIEDRFDIQGLSAALKQAEEFLGWFDGDGTAKAIIGYAHNAEVFATRQVVVGSEGTYHARIAARDRVIVQGAVVGGSVEAARSITVLEAGSPALPSTVLAVGAGGTIRVGYAYENVWLRVGHVQRRLRDAQRNVHVTASSFR</sequence>
<gene>
    <name evidence="3" type="ordered locus">Tmar_0698</name>
</gene>
<reference evidence="4" key="2">
    <citation type="journal article" date="2010" name="Stand. Genomic Sci.">
        <title>Complete genome sequence of Thermaerobacter marianensis type strain (7p75aT).</title>
        <authorList>
            <person name="Han C."/>
            <person name="Gu W."/>
            <person name="Zhang X."/>
            <person name="Lapidus A."/>
            <person name="Nolan M."/>
            <person name="Copeland A."/>
            <person name="Lucas S."/>
            <person name="Glavina Del Rio T."/>
            <person name="Tice H."/>
            <person name="Cheng J."/>
            <person name="Tapia R."/>
            <person name="Goodwin L."/>
            <person name="Pitluck S."/>
            <person name="Pagani I."/>
            <person name="Ivanova N."/>
            <person name="Mavromatis K."/>
            <person name="Mikhailova N."/>
            <person name="Pati A."/>
            <person name="Chen A."/>
            <person name="Palaniappan K."/>
            <person name="Land M."/>
            <person name="Hauser L."/>
            <person name="Chang Y."/>
            <person name="Jeffries C."/>
            <person name="Schneider S."/>
            <person name="Rohde M."/>
            <person name="Goker M."/>
            <person name="Pukall R."/>
            <person name="Woyke T."/>
            <person name="Bristow J."/>
            <person name="Eisen J."/>
            <person name="Markowitz V."/>
            <person name="Hugenholtz P."/>
            <person name="Kyrpides N."/>
            <person name="Klenk H."/>
            <person name="Detter J."/>
        </authorList>
    </citation>
    <scope>NUCLEOTIDE SEQUENCE [LARGE SCALE GENOMIC DNA]</scope>
    <source>
        <strain evidence="4">ATCC 700841 / DSM 12885 / JCM 10246 / 7p75a</strain>
    </source>
</reference>
<reference evidence="3 4" key="1">
    <citation type="journal article" date="2010" name="Stand. Genomic Sci.">
        <title>Complete genome sequence of Thermaerobacter marianensis type strain (7p75a).</title>
        <authorList>
            <person name="Han C."/>
            <person name="Gu W."/>
            <person name="Zhang X."/>
            <person name="Lapidus A."/>
            <person name="Nolan M."/>
            <person name="Copeland A."/>
            <person name="Lucas S."/>
            <person name="Del Rio T.G."/>
            <person name="Tice H."/>
            <person name="Cheng J.F."/>
            <person name="Tapia R."/>
            <person name="Goodwin L."/>
            <person name="Pitluck S."/>
            <person name="Pagani I."/>
            <person name="Ivanova N."/>
            <person name="Mavromatis K."/>
            <person name="Mikhailova N."/>
            <person name="Pati A."/>
            <person name="Chen A."/>
            <person name="Palaniappan K."/>
            <person name="Land M."/>
            <person name="Hauser L."/>
            <person name="Chang Y.J."/>
            <person name="Jeffries C.D."/>
            <person name="Schneider S."/>
            <person name="Rohde M."/>
            <person name="Goker M."/>
            <person name="Pukall R."/>
            <person name="Woyke T."/>
            <person name="Bristow J."/>
            <person name="Eisen J.A."/>
            <person name="Markowitz V."/>
            <person name="Hugenholtz P."/>
            <person name="Kyrpides N.C."/>
            <person name="Klenk H.P."/>
            <person name="Detter J.C."/>
        </authorList>
    </citation>
    <scope>NUCLEOTIDE SEQUENCE [LARGE SCALE GENOMIC DNA]</scope>
    <source>
        <strain evidence="4">ATCC 700841 / DSM 12885 / JCM 10246 / 7p75a</strain>
    </source>
</reference>
<protein>
    <recommendedName>
        <fullName evidence="2">Flagellar Assembly Protein A N-terminal region domain-containing protein</fullName>
    </recommendedName>
</protein>
<feature type="compositionally biased region" description="Basic and acidic residues" evidence="1">
    <location>
        <begin position="280"/>
        <end position="293"/>
    </location>
</feature>
<evidence type="ECO:0000313" key="3">
    <source>
        <dbReference type="EMBL" id="ADU50813.1"/>
    </source>
</evidence>
<keyword evidence="4" id="KW-1185">Reference proteome</keyword>
<proteinExistence type="predicted"/>
<dbReference type="eggNOG" id="COG1315">
    <property type="taxonomic scope" value="Bacteria"/>
</dbReference>
<evidence type="ECO:0000313" key="4">
    <source>
        <dbReference type="Proteomes" id="UP000008915"/>
    </source>
</evidence>
<dbReference type="AlphaFoldDB" id="E6SI35"/>
<dbReference type="SUPFAM" id="SSF63848">
    <property type="entry name" value="Cell-division inhibitor MinC, C-terminal domain"/>
    <property type="match status" value="1"/>
</dbReference>
<dbReference type="STRING" id="644966.Tmar_0698"/>
<accession>E6SI35</accession>
<dbReference type="InterPro" id="IPR046865">
    <property type="entry name" value="FapA_b_solenoid"/>
</dbReference>
<dbReference type="OrthoDB" id="1279at2"/>
<feature type="region of interest" description="Disordered" evidence="1">
    <location>
        <begin position="67"/>
        <end position="100"/>
    </location>
</feature>
<evidence type="ECO:0000259" key="2">
    <source>
        <dbReference type="Pfam" id="PF20250"/>
    </source>
</evidence>
<dbReference type="PANTHER" id="PTHR38032:SF1">
    <property type="entry name" value="RNA-BINDING PROTEIN KHPB N-TERMINAL DOMAIN-CONTAINING PROTEIN"/>
    <property type="match status" value="1"/>
</dbReference>
<dbReference type="Proteomes" id="UP000008915">
    <property type="component" value="Chromosome"/>
</dbReference>
<dbReference type="InterPro" id="IPR036145">
    <property type="entry name" value="MinC_C_sf"/>
</dbReference>
<dbReference type="HOGENOM" id="CLU_344496_0_0_9"/>
<feature type="region of interest" description="Disordered" evidence="1">
    <location>
        <begin position="251"/>
        <end position="293"/>
    </location>
</feature>
<dbReference type="GO" id="GO:0000902">
    <property type="term" value="P:cell morphogenesis"/>
    <property type="evidence" value="ECO:0007669"/>
    <property type="project" value="InterPro"/>
</dbReference>
<organism evidence="3 4">
    <name type="scientific">Thermaerobacter marianensis (strain ATCC 700841 / DSM 12885 / JCM 10246 / 7p75a)</name>
    <dbReference type="NCBI Taxonomy" id="644966"/>
    <lineage>
        <taxon>Bacteria</taxon>
        <taxon>Bacillati</taxon>
        <taxon>Bacillota</taxon>
        <taxon>Clostridia</taxon>
        <taxon>Eubacteriales</taxon>
        <taxon>Clostridiales Family XVII. Incertae Sedis</taxon>
        <taxon>Thermaerobacter</taxon>
    </lineage>
</organism>
<dbReference type="InterPro" id="IPR016098">
    <property type="entry name" value="CAP/MinC_C"/>
</dbReference>
<dbReference type="PANTHER" id="PTHR38032">
    <property type="entry name" value="POLYMERASE-RELATED"/>
    <property type="match status" value="1"/>
</dbReference>
<dbReference type="InterPro" id="IPR005646">
    <property type="entry name" value="FapA"/>
</dbReference>
<dbReference type="EMBL" id="CP002344">
    <property type="protein sequence ID" value="ADU50813.1"/>
    <property type="molecule type" value="Genomic_DNA"/>
</dbReference>
<dbReference type="Pfam" id="PF20250">
    <property type="entry name" value="FapA_N"/>
    <property type="match status" value="1"/>
</dbReference>
<dbReference type="Gene3D" id="2.160.20.70">
    <property type="match status" value="1"/>
</dbReference>
<name>E6SI35_THEM7</name>
<dbReference type="Pfam" id="PF03961">
    <property type="entry name" value="FapA"/>
    <property type="match status" value="1"/>
</dbReference>
<dbReference type="RefSeq" id="WP_013495118.1">
    <property type="nucleotide sequence ID" value="NC_014831.1"/>
</dbReference>
<feature type="domain" description="Flagellar Assembly Protein A N-terminal region" evidence="2">
    <location>
        <begin position="177"/>
        <end position="367"/>
    </location>
</feature>
<dbReference type="InterPro" id="IPR046866">
    <property type="entry name" value="FapA_N"/>
</dbReference>
<dbReference type="KEGG" id="tmr:Tmar_0698"/>
<evidence type="ECO:0000256" key="1">
    <source>
        <dbReference type="SAM" id="MobiDB-lite"/>
    </source>
</evidence>